<evidence type="ECO:0000313" key="2">
    <source>
        <dbReference type="EMBL" id="MST73060.1"/>
    </source>
</evidence>
<organism evidence="2 3">
    <name type="scientific">Olsenella porci</name>
    <dbReference type="NCBI Taxonomy" id="2652279"/>
    <lineage>
        <taxon>Bacteria</taxon>
        <taxon>Bacillati</taxon>
        <taxon>Actinomycetota</taxon>
        <taxon>Coriobacteriia</taxon>
        <taxon>Coriobacteriales</taxon>
        <taxon>Atopobiaceae</taxon>
        <taxon>Olsenella</taxon>
    </lineage>
</organism>
<feature type="transmembrane region" description="Helical" evidence="1">
    <location>
        <begin position="49"/>
        <end position="67"/>
    </location>
</feature>
<keyword evidence="1" id="KW-1133">Transmembrane helix</keyword>
<accession>A0A6N7XBU5</accession>
<dbReference type="Proteomes" id="UP000469325">
    <property type="component" value="Unassembled WGS sequence"/>
</dbReference>
<comment type="caution">
    <text evidence="2">The sequence shown here is derived from an EMBL/GenBank/DDBJ whole genome shotgun (WGS) entry which is preliminary data.</text>
</comment>
<protein>
    <submittedName>
        <fullName evidence="2">DUF2798 domain-containing protein</fullName>
    </submittedName>
</protein>
<keyword evidence="1" id="KW-0812">Transmembrane</keyword>
<sequence length="175" mass="19778">MPRTRFENFIFTVIMVFIMVYAMICYNISLAIGGMTDRVFLMAFGELRIMWPVAIVLEMFVMERAVIHLTNRVVTRDMPLIWMLLIRCSLTVCLMCPAMSLFATFLFKEYSSAGLVGTWLQTAALNFPMALAWQIFFGGPLGRLLFRLAFRRGEEVHVESAANIEAAGASAAREA</sequence>
<dbReference type="EMBL" id="VUNC01000006">
    <property type="protein sequence ID" value="MST73060.1"/>
    <property type="molecule type" value="Genomic_DNA"/>
</dbReference>
<evidence type="ECO:0000313" key="3">
    <source>
        <dbReference type="Proteomes" id="UP000469325"/>
    </source>
</evidence>
<gene>
    <name evidence="2" type="ORF">FYJ68_08050</name>
</gene>
<name>A0A6N7XBU5_9ACTN</name>
<dbReference type="Pfam" id="PF11391">
    <property type="entry name" value="DUF2798"/>
    <property type="match status" value="2"/>
</dbReference>
<evidence type="ECO:0000256" key="1">
    <source>
        <dbReference type="SAM" id="Phobius"/>
    </source>
</evidence>
<dbReference type="RefSeq" id="WP_154435699.1">
    <property type="nucleotide sequence ID" value="NZ_VUNC01000006.1"/>
</dbReference>
<proteinExistence type="predicted"/>
<keyword evidence="3" id="KW-1185">Reference proteome</keyword>
<feature type="transmembrane region" description="Helical" evidence="1">
    <location>
        <begin position="79"/>
        <end position="107"/>
    </location>
</feature>
<feature type="transmembrane region" description="Helical" evidence="1">
    <location>
        <begin position="127"/>
        <end position="146"/>
    </location>
</feature>
<keyword evidence="1" id="KW-0472">Membrane</keyword>
<reference evidence="2 3" key="1">
    <citation type="submission" date="2019-08" db="EMBL/GenBank/DDBJ databases">
        <title>In-depth cultivation of the pig gut microbiome towards novel bacterial diversity and tailored functional studies.</title>
        <authorList>
            <person name="Wylensek D."/>
            <person name="Hitch T.C.A."/>
            <person name="Clavel T."/>
        </authorList>
    </citation>
    <scope>NUCLEOTIDE SEQUENCE [LARGE SCALE GENOMIC DNA]</scope>
    <source>
        <strain evidence="2 3">CA-Schmier-601-WT-1</strain>
    </source>
</reference>
<dbReference type="InterPro" id="IPR021529">
    <property type="entry name" value="DUF2798"/>
</dbReference>
<dbReference type="AlphaFoldDB" id="A0A6N7XBU5"/>
<feature type="transmembrane region" description="Helical" evidence="1">
    <location>
        <begin position="9"/>
        <end position="29"/>
    </location>
</feature>